<sequence>MHTPKRAFQAKRIRAYRSLVRLTHPRSRNVFRGILTSHKEASSPRAHVESIRSEVDASDLAVATEIMIGANGLYPADYVPQDYQSLQNIHWLSTINTEKEVAFVCGHLNGWKDKSLKILHEMKMLTTLESIAPLQQLNLIKSFWKNWGISDFLNRKLVYYMNLAEVDKEIVSEYHAFTKILRLEDAPEPYFSAMELMSERYPYFQSIRTWVSILAKYKTNDFRQHNALHNALPVPLSTRDIASFLRKSHSMSLTDELCAIKIVISLADEWPEIVHLIESLLDADLLAEIQRLESSDYSHTQLTDGFPDEDPAFLIYRRALAFLEQSSLVKHRFAIDVNIGWRLLPSRYGLLPVKRLKPDQRHALRSNLLTEEPVGFDVQMWPEDGRIRLFTRTIIFLNFIAEYPAHASFNEDEIRFIFENTTSLQFLMTESELDRIYSIATDEGKIIISTLALAIYKQKEHDDDIDFKFRYTLQETILADFNGSVIEFIQWLSNKTPNIAKFLVNTLDRQTIQKLYMIVESAEQADSIRQDMLRHLGEQLYSLEYLIEADRIWAHNQVSKLKTEIDDSRVYVDSNAIKKWIRENPNAYLKEYRRLVEHSIESLTRAAIIISDSSISVVHAEVSVIASFDYILAKATETVFVQFCTNHLFGIDSYLGRRIRHNTLHGMMLNGVDSLVDSYPALYSDAAYMEIHSVWLASYKKTIDRLRLDLLQFHSDTKKYGLFKSSFDLKSQSALNGIVELRKSIAFSGILDNFEDAILKFCWDQFEPQLKQVQRFISNDVRSAEIAKIDGILGSDGSPEARKFVAALRESVHDRFVTLASWFQVPEDRTFSASVRQISDLITLECEQSLGRSLQPVDWTGEHIELTIKGSSVHRLYDCLYVLIHNAYKYGKKSSRVRADLSQLSDLLNVQLSITITSDFASSSDREVQIKRISELVDYSTNISSAMVKEGYSGIRKLLYLTSSGQLQHTVAYRHDEATLSIGFKTVVEIEDVQTENSTC</sequence>
<gene>
    <name evidence="1" type="ORF">LNAOJCKE_3817</name>
</gene>
<evidence type="ECO:0008006" key="3">
    <source>
        <dbReference type="Google" id="ProtNLM"/>
    </source>
</evidence>
<reference evidence="1" key="1">
    <citation type="journal article" date="2021" name="Front. Microbiol.">
        <title>Comprehensive Comparative Genomics and Phenotyping of Methylobacterium Species.</title>
        <authorList>
            <person name="Alessa O."/>
            <person name="Ogura Y."/>
            <person name="Fujitani Y."/>
            <person name="Takami H."/>
            <person name="Hayashi T."/>
            <person name="Sahin N."/>
            <person name="Tani A."/>
        </authorList>
    </citation>
    <scope>NUCLEOTIDE SEQUENCE</scope>
    <source>
        <strain evidence="1">NBRC 15686</strain>
    </source>
</reference>
<protein>
    <recommendedName>
        <fullName evidence="3">ATP-binding protein</fullName>
    </recommendedName>
</protein>
<keyword evidence="2" id="KW-1185">Reference proteome</keyword>
<organism evidence="1 2">
    <name type="scientific">Methylorubrum aminovorans</name>
    <dbReference type="NCBI Taxonomy" id="269069"/>
    <lineage>
        <taxon>Bacteria</taxon>
        <taxon>Pseudomonadati</taxon>
        <taxon>Pseudomonadota</taxon>
        <taxon>Alphaproteobacteria</taxon>
        <taxon>Hyphomicrobiales</taxon>
        <taxon>Methylobacteriaceae</taxon>
        <taxon>Methylorubrum</taxon>
    </lineage>
</organism>
<dbReference type="EMBL" id="BPRC01000016">
    <property type="protein sequence ID" value="GJE66597.1"/>
    <property type="molecule type" value="Genomic_DNA"/>
</dbReference>
<accession>A0ABQ4UII8</accession>
<evidence type="ECO:0000313" key="2">
    <source>
        <dbReference type="Proteomes" id="UP001055039"/>
    </source>
</evidence>
<dbReference type="Proteomes" id="UP001055039">
    <property type="component" value="Unassembled WGS sequence"/>
</dbReference>
<evidence type="ECO:0000313" key="1">
    <source>
        <dbReference type="EMBL" id="GJE66597.1"/>
    </source>
</evidence>
<proteinExistence type="predicted"/>
<reference evidence="1" key="2">
    <citation type="submission" date="2021-08" db="EMBL/GenBank/DDBJ databases">
        <authorList>
            <person name="Tani A."/>
            <person name="Ola A."/>
            <person name="Ogura Y."/>
            <person name="Katsura K."/>
            <person name="Hayashi T."/>
        </authorList>
    </citation>
    <scope>NUCLEOTIDE SEQUENCE</scope>
    <source>
        <strain evidence="1">NBRC 15686</strain>
    </source>
</reference>
<name>A0ABQ4UII8_9HYPH</name>
<comment type="caution">
    <text evidence="1">The sequence shown here is derived from an EMBL/GenBank/DDBJ whole genome shotgun (WGS) entry which is preliminary data.</text>
</comment>